<proteinExistence type="inferred from homology"/>
<dbReference type="InterPro" id="IPR036013">
    <property type="entry name" value="Band_7/SPFH_dom_sf"/>
</dbReference>
<gene>
    <name evidence="4" type="ORF">SAMN06265368_3122</name>
</gene>
<dbReference type="PANTHER" id="PTHR10264:SF83">
    <property type="entry name" value="BLL5629 PROTEIN"/>
    <property type="match status" value="1"/>
</dbReference>
<reference evidence="4 5" key="1">
    <citation type="submission" date="2017-09" db="EMBL/GenBank/DDBJ databases">
        <authorList>
            <person name="Ehlers B."/>
            <person name="Leendertz F.H."/>
        </authorList>
    </citation>
    <scope>NUCLEOTIDE SEQUENCE [LARGE SCALE GENOMIC DNA]</scope>
    <source>
        <strain evidence="4 5">DSM 18289</strain>
    </source>
</reference>
<dbReference type="InterPro" id="IPR043202">
    <property type="entry name" value="Band-7_stomatin-like"/>
</dbReference>
<protein>
    <submittedName>
        <fullName evidence="4">SPFH domain, Band 7 family protein</fullName>
    </submittedName>
</protein>
<name>A0A285PIS8_9HYPH</name>
<evidence type="ECO:0000256" key="2">
    <source>
        <dbReference type="ARBA" id="ARBA00008164"/>
    </source>
</evidence>
<sequence>MNRYLNYLMGRKRVLVNENERVLALYKGEILGIFEPGEHLLPNRHDSLDIQRHNLNHPAVTSDYEKILFAKLPEVAEKHWMTFQTGADDVTIIERDGTVFRVLGPNQKLVVWQDSGPWAETRFDIANGSKVPAKWLLRLFREQKLDQVILLNVPNNQVGLLYIDGELVEQLQTGRHGFWRDGRSVDFKLADLQRNPIDVSGQEMLTKDRVTIRVNISADYCLIDVVKAVSTVSDFKDTIYRALQYAFRRDIGTMTLDQILEAKTSISSDTGEAIRKELAELGIEVSNIELKDVILPGEMREILNQVVAAEKEAQANVIRRREETNATRSLLNTAKVMAENPVMLRLKELEALEHIADKVQMLTVHNGTNGLMNDLVKLRAD</sequence>
<feature type="domain" description="Band 7" evidence="3">
    <location>
        <begin position="11"/>
        <end position="307"/>
    </location>
</feature>
<dbReference type="EMBL" id="OBEL01000003">
    <property type="protein sequence ID" value="SNZ20026.1"/>
    <property type="molecule type" value="Genomic_DNA"/>
</dbReference>
<dbReference type="Pfam" id="PF01145">
    <property type="entry name" value="Band_7"/>
    <property type="match status" value="1"/>
</dbReference>
<dbReference type="PANTHER" id="PTHR10264">
    <property type="entry name" value="BAND 7 PROTEIN-RELATED"/>
    <property type="match status" value="1"/>
</dbReference>
<evidence type="ECO:0000313" key="4">
    <source>
        <dbReference type="EMBL" id="SNZ20026.1"/>
    </source>
</evidence>
<dbReference type="InterPro" id="IPR001107">
    <property type="entry name" value="Band_7"/>
</dbReference>
<dbReference type="CDD" id="cd13438">
    <property type="entry name" value="SPFH_eoslipins_u2"/>
    <property type="match status" value="1"/>
</dbReference>
<comment type="similarity">
    <text evidence="2">Belongs to the band 7/mec-2 family.</text>
</comment>
<dbReference type="SMART" id="SM00244">
    <property type="entry name" value="PHB"/>
    <property type="match status" value="1"/>
</dbReference>
<comment type="subcellular location">
    <subcellularLocation>
        <location evidence="1">Membrane</location>
        <topology evidence="1">Single-pass membrane protein</topology>
    </subcellularLocation>
</comment>
<dbReference type="AlphaFoldDB" id="A0A285PIS8"/>
<keyword evidence="5" id="KW-1185">Reference proteome</keyword>
<dbReference type="Gene3D" id="3.30.479.30">
    <property type="entry name" value="Band 7 domain"/>
    <property type="match status" value="1"/>
</dbReference>
<organism evidence="4 5">
    <name type="scientific">Cohaesibacter gelatinilyticus</name>
    <dbReference type="NCBI Taxonomy" id="372072"/>
    <lineage>
        <taxon>Bacteria</taxon>
        <taxon>Pseudomonadati</taxon>
        <taxon>Pseudomonadota</taxon>
        <taxon>Alphaproteobacteria</taxon>
        <taxon>Hyphomicrobiales</taxon>
        <taxon>Cohaesibacteraceae</taxon>
    </lineage>
</organism>
<dbReference type="OrthoDB" id="5501731at2"/>
<evidence type="ECO:0000256" key="1">
    <source>
        <dbReference type="ARBA" id="ARBA00004167"/>
    </source>
</evidence>
<dbReference type="GO" id="GO:0005886">
    <property type="term" value="C:plasma membrane"/>
    <property type="evidence" value="ECO:0007669"/>
    <property type="project" value="InterPro"/>
</dbReference>
<evidence type="ECO:0000313" key="5">
    <source>
        <dbReference type="Proteomes" id="UP000219439"/>
    </source>
</evidence>
<dbReference type="SUPFAM" id="SSF117892">
    <property type="entry name" value="Band 7/SPFH domain"/>
    <property type="match status" value="1"/>
</dbReference>
<evidence type="ECO:0000259" key="3">
    <source>
        <dbReference type="SMART" id="SM00244"/>
    </source>
</evidence>
<dbReference type="Gene3D" id="6.10.250.2090">
    <property type="match status" value="1"/>
</dbReference>
<accession>A0A285PIS8</accession>
<dbReference type="Proteomes" id="UP000219439">
    <property type="component" value="Unassembled WGS sequence"/>
</dbReference>